<keyword evidence="2" id="KW-1185">Reference proteome</keyword>
<evidence type="ECO:0000313" key="2">
    <source>
        <dbReference type="Proteomes" id="UP000827092"/>
    </source>
</evidence>
<evidence type="ECO:0000313" key="1">
    <source>
        <dbReference type="EMBL" id="KAG8173963.1"/>
    </source>
</evidence>
<dbReference type="EMBL" id="JAFNEN010001394">
    <property type="protein sequence ID" value="KAG8173963.1"/>
    <property type="molecule type" value="Genomic_DNA"/>
</dbReference>
<name>A0AAV6TQA8_9ARAC</name>
<accession>A0AAV6TQA8</accession>
<gene>
    <name evidence="1" type="ORF">JTE90_009248</name>
</gene>
<dbReference type="AlphaFoldDB" id="A0AAV6TQA8"/>
<dbReference type="Proteomes" id="UP000827092">
    <property type="component" value="Unassembled WGS sequence"/>
</dbReference>
<sequence>MIFSSIPGSTSWYDPQELEYHYGQIVPSLPILRRAHLIPLPCRTDKVRFPPTQQNYIQGALDETCTQSGFLEN</sequence>
<evidence type="ECO:0008006" key="3">
    <source>
        <dbReference type="Google" id="ProtNLM"/>
    </source>
</evidence>
<organism evidence="1 2">
    <name type="scientific">Oedothorax gibbosus</name>
    <dbReference type="NCBI Taxonomy" id="931172"/>
    <lineage>
        <taxon>Eukaryota</taxon>
        <taxon>Metazoa</taxon>
        <taxon>Ecdysozoa</taxon>
        <taxon>Arthropoda</taxon>
        <taxon>Chelicerata</taxon>
        <taxon>Arachnida</taxon>
        <taxon>Araneae</taxon>
        <taxon>Araneomorphae</taxon>
        <taxon>Entelegynae</taxon>
        <taxon>Araneoidea</taxon>
        <taxon>Linyphiidae</taxon>
        <taxon>Erigoninae</taxon>
        <taxon>Oedothorax</taxon>
    </lineage>
</organism>
<protein>
    <recommendedName>
        <fullName evidence="3">HECT domain-containing protein</fullName>
    </recommendedName>
</protein>
<proteinExistence type="predicted"/>
<comment type="caution">
    <text evidence="1">The sequence shown here is derived from an EMBL/GenBank/DDBJ whole genome shotgun (WGS) entry which is preliminary data.</text>
</comment>
<reference evidence="1 2" key="1">
    <citation type="journal article" date="2022" name="Nat. Ecol. Evol.">
        <title>A masculinizing supergene underlies an exaggerated male reproductive morph in a spider.</title>
        <authorList>
            <person name="Hendrickx F."/>
            <person name="De Corte Z."/>
            <person name="Sonet G."/>
            <person name="Van Belleghem S.M."/>
            <person name="Kostlbacher S."/>
            <person name="Vangestel C."/>
        </authorList>
    </citation>
    <scope>NUCLEOTIDE SEQUENCE [LARGE SCALE GENOMIC DNA]</scope>
    <source>
        <strain evidence="1">W744_W776</strain>
    </source>
</reference>